<dbReference type="Gene3D" id="1.10.600.10">
    <property type="entry name" value="Farnesyl Diphosphate Synthase"/>
    <property type="match status" value="1"/>
</dbReference>
<evidence type="ECO:0000313" key="3">
    <source>
        <dbReference type="Proteomes" id="UP001161247"/>
    </source>
</evidence>
<reference evidence="2" key="1">
    <citation type="submission" date="2023-03" db="EMBL/GenBank/DDBJ databases">
        <authorList>
            <person name="Julca I."/>
        </authorList>
    </citation>
    <scope>NUCLEOTIDE SEQUENCE</scope>
</reference>
<accession>A0AAV1CKG2</accession>
<evidence type="ECO:0000259" key="1">
    <source>
        <dbReference type="Pfam" id="PF01397"/>
    </source>
</evidence>
<dbReference type="EMBL" id="OX459119">
    <property type="protein sequence ID" value="CAI9095158.1"/>
    <property type="molecule type" value="Genomic_DNA"/>
</dbReference>
<dbReference type="InterPro" id="IPR036965">
    <property type="entry name" value="Terpene_synth_N_sf"/>
</dbReference>
<dbReference type="InterPro" id="IPR050148">
    <property type="entry name" value="Terpene_synthase-like"/>
</dbReference>
<protein>
    <submittedName>
        <fullName evidence="2">OLC1v1031038C1</fullName>
    </submittedName>
</protein>
<dbReference type="SFLD" id="SFLDG01014">
    <property type="entry name" value="Terpene_Cyclase_Like_1_N-term"/>
    <property type="match status" value="1"/>
</dbReference>
<dbReference type="GO" id="GO:0010333">
    <property type="term" value="F:terpene synthase activity"/>
    <property type="evidence" value="ECO:0007669"/>
    <property type="project" value="InterPro"/>
</dbReference>
<dbReference type="GO" id="GO:0009507">
    <property type="term" value="C:chloroplast"/>
    <property type="evidence" value="ECO:0007669"/>
    <property type="project" value="TreeGrafter"/>
</dbReference>
<dbReference type="FunFam" id="1.50.10.130:FF:000002">
    <property type="entry name" value="Ent-copalyl diphosphate synthase, chloroplastic"/>
    <property type="match status" value="1"/>
</dbReference>
<feature type="domain" description="Terpene synthase N-terminal" evidence="1">
    <location>
        <begin position="274"/>
        <end position="461"/>
    </location>
</feature>
<keyword evidence="3" id="KW-1185">Reference proteome</keyword>
<sequence length="815" mass="93623">MWIANTIPPISFSFSSSHIKSTFRHDRIPSFRQFIAPTTGIRVSEAKQSHLDRIKGNIYNAQREDCGRVAETPVDNAAIIGERVKTRKLDRKRRSIAHIRWMLSTFEDGRITISPYDTAWVALIENVDGSGSPQFPSSIEWIAKNQMFDGSWGDPHYSVYDRLLNTLACVVALRSWSMHFDKIELGIRFLNEVSMELETAHLDSLTSGFEIIFPPLLQRARNLGIEIPDLDGPFLKALIALRDQKFARISKDILHEVPTALLFSLEGIDGPLQWDKLLKLTTEDVCFLTSPSATAFAFMQTGDDKCLKYLQNIVTKFDGGVPTIYPFDLYARLWAVDRLQRLGISHVFEEQIDECLNYVHRYWTPNGVFSARNSTISDLDDTAMGFRLLRLHGFNVSPDVFKHFKSNDNKFYCFGAELNASPTTLLNLYKASQVRFPGERILEEAQNFSYHFLKEKLLQNEIVDKWVISKDIAGELKFGVEIPWYACLPRVEARFYIEQYSGEDDVWIAKTLYRAPEISNNHYLEVAKLEFNECQIQHQVDWTNMLKWWNEFKLEEYGLSRENLLVTFFLASASIFEPERSIERYAWAKSWAIIQLLKVYFNNVAVSGDKRGTFLSAFKGDANLDGLDEMGKGLQWIILEFIYQLSIDAFQTLKRDIRRQLTNLWEKWLAETIDTLQSGHLPNEGAFLANIINICAGNYARMSNDQLSSQEEAFELFSQLTNNVCLQLSQHNENEGTKNGKPKSKMGPRINSEEIDKSMQLLLQLVVRPESSDHVVNHNVKQTFLTVAKAFYYSAFCDKETINIHIAKVLFEPLL</sequence>
<dbReference type="GO" id="GO:0000287">
    <property type="term" value="F:magnesium ion binding"/>
    <property type="evidence" value="ECO:0007669"/>
    <property type="project" value="TreeGrafter"/>
</dbReference>
<dbReference type="InterPro" id="IPR008949">
    <property type="entry name" value="Isoprenoid_synthase_dom_sf"/>
</dbReference>
<dbReference type="SFLD" id="SFLDG01605">
    <property type="entry name" value="Terpene_Cyclase_Like_1_N-term"/>
    <property type="match status" value="1"/>
</dbReference>
<evidence type="ECO:0000313" key="2">
    <source>
        <dbReference type="EMBL" id="CAI9095158.1"/>
    </source>
</evidence>
<organism evidence="2 3">
    <name type="scientific">Oldenlandia corymbosa var. corymbosa</name>
    <dbReference type="NCBI Taxonomy" id="529605"/>
    <lineage>
        <taxon>Eukaryota</taxon>
        <taxon>Viridiplantae</taxon>
        <taxon>Streptophyta</taxon>
        <taxon>Embryophyta</taxon>
        <taxon>Tracheophyta</taxon>
        <taxon>Spermatophyta</taxon>
        <taxon>Magnoliopsida</taxon>
        <taxon>eudicotyledons</taxon>
        <taxon>Gunneridae</taxon>
        <taxon>Pentapetalae</taxon>
        <taxon>asterids</taxon>
        <taxon>lamiids</taxon>
        <taxon>Gentianales</taxon>
        <taxon>Rubiaceae</taxon>
        <taxon>Rubioideae</taxon>
        <taxon>Spermacoceae</taxon>
        <taxon>Hedyotis-Oldenlandia complex</taxon>
        <taxon>Oldenlandia</taxon>
    </lineage>
</organism>
<dbReference type="PANTHER" id="PTHR31739:SF30">
    <property type="entry name" value="COPAL-8-OL DIPHOSPHATE HYDRATASE, CHLOROPLASTIC"/>
    <property type="match status" value="1"/>
</dbReference>
<dbReference type="SUPFAM" id="SSF48239">
    <property type="entry name" value="Terpenoid cyclases/Protein prenyltransferases"/>
    <property type="match status" value="2"/>
</dbReference>
<dbReference type="Gene3D" id="1.50.10.160">
    <property type="match status" value="1"/>
</dbReference>
<name>A0AAV1CKG2_OLDCO</name>
<dbReference type="Gene3D" id="1.50.10.130">
    <property type="entry name" value="Terpene synthase, N-terminal domain"/>
    <property type="match status" value="1"/>
</dbReference>
<dbReference type="SUPFAM" id="SSF48576">
    <property type="entry name" value="Terpenoid synthases"/>
    <property type="match status" value="1"/>
</dbReference>
<gene>
    <name evidence="2" type="ORF">OLC1_LOCUS6187</name>
</gene>
<dbReference type="AlphaFoldDB" id="A0AAV1CKG2"/>
<dbReference type="GO" id="GO:0009686">
    <property type="term" value="P:gibberellin biosynthetic process"/>
    <property type="evidence" value="ECO:0007669"/>
    <property type="project" value="TreeGrafter"/>
</dbReference>
<dbReference type="Proteomes" id="UP001161247">
    <property type="component" value="Chromosome 2"/>
</dbReference>
<dbReference type="PANTHER" id="PTHR31739">
    <property type="entry name" value="ENT-COPALYL DIPHOSPHATE SYNTHASE, CHLOROPLASTIC"/>
    <property type="match status" value="1"/>
</dbReference>
<proteinExistence type="predicted"/>
<dbReference type="InterPro" id="IPR001906">
    <property type="entry name" value="Terpene_synth_N"/>
</dbReference>
<dbReference type="Pfam" id="PF01397">
    <property type="entry name" value="Terpene_synth"/>
    <property type="match status" value="1"/>
</dbReference>
<dbReference type="InterPro" id="IPR008930">
    <property type="entry name" value="Terpenoid_cyclase/PrenylTrfase"/>
</dbReference>